<dbReference type="STRING" id="570519.SAMN04488116_2142"/>
<dbReference type="AlphaFoldDB" id="A0A1M5LX29"/>
<evidence type="ECO:0000313" key="2">
    <source>
        <dbReference type="EMBL" id="SHG69654.1"/>
    </source>
</evidence>
<feature type="domain" description="STAS" evidence="1">
    <location>
        <begin position="1"/>
        <end position="100"/>
    </location>
</feature>
<dbReference type="InterPro" id="IPR002645">
    <property type="entry name" value="STAS_dom"/>
</dbReference>
<organism evidence="2 3">
    <name type="scientific">Flagellimonas flava</name>
    <dbReference type="NCBI Taxonomy" id="570519"/>
    <lineage>
        <taxon>Bacteria</taxon>
        <taxon>Pseudomonadati</taxon>
        <taxon>Bacteroidota</taxon>
        <taxon>Flavobacteriia</taxon>
        <taxon>Flavobacteriales</taxon>
        <taxon>Flavobacteriaceae</taxon>
        <taxon>Flagellimonas</taxon>
    </lineage>
</organism>
<protein>
    <submittedName>
        <fullName evidence="2">STAS domain-containing protein</fullName>
    </submittedName>
</protein>
<dbReference type="EMBL" id="FQWL01000003">
    <property type="protein sequence ID" value="SHG69654.1"/>
    <property type="molecule type" value="Genomic_DNA"/>
</dbReference>
<reference evidence="3" key="1">
    <citation type="submission" date="2016-11" db="EMBL/GenBank/DDBJ databases">
        <authorList>
            <person name="Varghese N."/>
            <person name="Submissions S."/>
        </authorList>
    </citation>
    <scope>NUCLEOTIDE SEQUENCE [LARGE SCALE GENOMIC DNA]</scope>
    <source>
        <strain evidence="3">DSM 22638</strain>
    </source>
</reference>
<accession>A0A1M5LX29</accession>
<dbReference type="OrthoDB" id="1163458at2"/>
<dbReference type="SUPFAM" id="SSF52091">
    <property type="entry name" value="SpoIIaa-like"/>
    <property type="match status" value="1"/>
</dbReference>
<evidence type="ECO:0000313" key="3">
    <source>
        <dbReference type="Proteomes" id="UP000184532"/>
    </source>
</evidence>
<sequence>MSLEIRENRGIFEILGKVSTQQLGALNSYFNAVLEQEDNIVISLEKVTQMDTSAAHFFEKLYRSSAENNKVVSLIGRQNDTLMEILKTTKTNYILSPDRI</sequence>
<dbReference type="Proteomes" id="UP000184532">
    <property type="component" value="Unassembled WGS sequence"/>
</dbReference>
<evidence type="ECO:0000259" key="1">
    <source>
        <dbReference type="PROSITE" id="PS50801"/>
    </source>
</evidence>
<dbReference type="InterPro" id="IPR036513">
    <property type="entry name" value="STAS_dom_sf"/>
</dbReference>
<name>A0A1M5LX29_9FLAO</name>
<dbReference type="Gene3D" id="3.30.750.24">
    <property type="entry name" value="STAS domain"/>
    <property type="match status" value="1"/>
</dbReference>
<proteinExistence type="predicted"/>
<gene>
    <name evidence="2" type="ORF">SAMN04488116_2142</name>
</gene>
<dbReference type="Pfam" id="PF01740">
    <property type="entry name" value="STAS"/>
    <property type="match status" value="1"/>
</dbReference>
<dbReference type="RefSeq" id="WP_073179322.1">
    <property type="nucleotide sequence ID" value="NZ_FQWL01000003.1"/>
</dbReference>
<dbReference type="PROSITE" id="PS50801">
    <property type="entry name" value="STAS"/>
    <property type="match status" value="1"/>
</dbReference>
<keyword evidence="3" id="KW-1185">Reference proteome</keyword>